<organism evidence="1 2">
    <name type="scientific">Hyalomma asiaticum</name>
    <name type="common">Tick</name>
    <dbReference type="NCBI Taxonomy" id="266040"/>
    <lineage>
        <taxon>Eukaryota</taxon>
        <taxon>Metazoa</taxon>
        <taxon>Ecdysozoa</taxon>
        <taxon>Arthropoda</taxon>
        <taxon>Chelicerata</taxon>
        <taxon>Arachnida</taxon>
        <taxon>Acari</taxon>
        <taxon>Parasitiformes</taxon>
        <taxon>Ixodida</taxon>
        <taxon>Ixodoidea</taxon>
        <taxon>Ixodidae</taxon>
        <taxon>Hyalomminae</taxon>
        <taxon>Hyalomma</taxon>
    </lineage>
</organism>
<protein>
    <submittedName>
        <fullName evidence="1">Uncharacterized protein</fullName>
    </submittedName>
</protein>
<accession>A0ACB7TL68</accession>
<gene>
    <name evidence="1" type="ORF">HPB50_015958</name>
</gene>
<sequence>MRASPRSPPDFGGVDVMDILPWRSPSRGHDCGVGVENRRLRSVLRARSPREEAGQTSGFRFSTRRNRYGNDQYGWRDESAPHPSGGGLRLRYRTESTARPPLDLGITTSPSGRRVIAAV</sequence>
<keyword evidence="2" id="KW-1185">Reference proteome</keyword>
<dbReference type="Proteomes" id="UP000821845">
    <property type="component" value="Chromosome 1"/>
</dbReference>
<evidence type="ECO:0000313" key="1">
    <source>
        <dbReference type="EMBL" id="KAH6946889.1"/>
    </source>
</evidence>
<evidence type="ECO:0000313" key="2">
    <source>
        <dbReference type="Proteomes" id="UP000821845"/>
    </source>
</evidence>
<proteinExistence type="predicted"/>
<dbReference type="EMBL" id="CM023481">
    <property type="protein sequence ID" value="KAH6946889.1"/>
    <property type="molecule type" value="Genomic_DNA"/>
</dbReference>
<name>A0ACB7TL68_HYAAI</name>
<comment type="caution">
    <text evidence="1">The sequence shown here is derived from an EMBL/GenBank/DDBJ whole genome shotgun (WGS) entry which is preliminary data.</text>
</comment>
<reference evidence="1" key="1">
    <citation type="submission" date="2020-05" db="EMBL/GenBank/DDBJ databases">
        <title>Large-scale comparative analyses of tick genomes elucidate their genetic diversity and vector capacities.</title>
        <authorList>
            <person name="Jia N."/>
            <person name="Wang J."/>
            <person name="Shi W."/>
            <person name="Du L."/>
            <person name="Sun Y."/>
            <person name="Zhan W."/>
            <person name="Jiang J."/>
            <person name="Wang Q."/>
            <person name="Zhang B."/>
            <person name="Ji P."/>
            <person name="Sakyi L.B."/>
            <person name="Cui X."/>
            <person name="Yuan T."/>
            <person name="Jiang B."/>
            <person name="Yang W."/>
            <person name="Lam T.T.-Y."/>
            <person name="Chang Q."/>
            <person name="Ding S."/>
            <person name="Wang X."/>
            <person name="Zhu J."/>
            <person name="Ruan X."/>
            <person name="Zhao L."/>
            <person name="Wei J."/>
            <person name="Que T."/>
            <person name="Du C."/>
            <person name="Cheng J."/>
            <person name="Dai P."/>
            <person name="Han X."/>
            <person name="Huang E."/>
            <person name="Gao Y."/>
            <person name="Liu J."/>
            <person name="Shao H."/>
            <person name="Ye R."/>
            <person name="Li L."/>
            <person name="Wei W."/>
            <person name="Wang X."/>
            <person name="Wang C."/>
            <person name="Yang T."/>
            <person name="Huo Q."/>
            <person name="Li W."/>
            <person name="Guo W."/>
            <person name="Chen H."/>
            <person name="Zhou L."/>
            <person name="Ni X."/>
            <person name="Tian J."/>
            <person name="Zhou Y."/>
            <person name="Sheng Y."/>
            <person name="Liu T."/>
            <person name="Pan Y."/>
            <person name="Xia L."/>
            <person name="Li J."/>
            <person name="Zhao F."/>
            <person name="Cao W."/>
        </authorList>
    </citation>
    <scope>NUCLEOTIDE SEQUENCE</scope>
    <source>
        <strain evidence="1">Hyas-2018</strain>
    </source>
</reference>